<feature type="region of interest" description="Disordered" evidence="1">
    <location>
        <begin position="29"/>
        <end position="50"/>
    </location>
</feature>
<sequence length="325" mass="33154">MLQQRTQTAMALVLSLGLTTAAFGQEAATTAEEVGVEPIGSAETGVDEPVDATEGDALLVGEADDATQAAQGQGERVTTYRTTGQSRNQNAGQSGGQATAQAGGQTSGQGGNQAAEQSGTRTAGNQGGGQAGGQTGATQREPDLTELARQADGARIGATDGAGMPMHGMDAGAMQRVAMELFAAGFREGYAQGAAFARAHADAQADADRDRRAQADMAREAEMRRQVQANLERRAQQQRMAADGHGGDQGGGFDRQMLNQQAAGGGDQALLRLLLGANAVGSQFPPAMGDGSGQQGGGNIVLVIPQGEQGRMLMQQLMQGQQQGG</sequence>
<organism evidence="3 4">
    <name type="scientific">Hasllibacter halocynthiae</name>
    <dbReference type="NCBI Taxonomy" id="595589"/>
    <lineage>
        <taxon>Bacteria</taxon>
        <taxon>Pseudomonadati</taxon>
        <taxon>Pseudomonadota</taxon>
        <taxon>Alphaproteobacteria</taxon>
        <taxon>Rhodobacterales</taxon>
        <taxon>Roseobacteraceae</taxon>
        <taxon>Hasllibacter</taxon>
    </lineage>
</organism>
<dbReference type="Proteomes" id="UP000238801">
    <property type="component" value="Unassembled WGS sequence"/>
</dbReference>
<evidence type="ECO:0000313" key="3">
    <source>
        <dbReference type="EMBL" id="PRY95562.1"/>
    </source>
</evidence>
<reference evidence="3 4" key="1">
    <citation type="submission" date="2018-03" db="EMBL/GenBank/DDBJ databases">
        <title>Genomic Encyclopedia of Archaeal and Bacterial Type Strains, Phase II (KMG-II): from individual species to whole genera.</title>
        <authorList>
            <person name="Goeker M."/>
        </authorList>
    </citation>
    <scope>NUCLEOTIDE SEQUENCE [LARGE SCALE GENOMIC DNA]</scope>
    <source>
        <strain evidence="3 4">DSM 29318</strain>
    </source>
</reference>
<accession>A0A2T0X9D7</accession>
<gene>
    <name evidence="3" type="ORF">BCF33_1183</name>
</gene>
<keyword evidence="4" id="KW-1185">Reference proteome</keyword>
<feature type="region of interest" description="Disordered" evidence="1">
    <location>
        <begin position="65"/>
        <end position="140"/>
    </location>
</feature>
<protein>
    <submittedName>
        <fullName evidence="3">Uncharacterized protein</fullName>
    </submittedName>
</protein>
<evidence type="ECO:0000313" key="4">
    <source>
        <dbReference type="Proteomes" id="UP000238801"/>
    </source>
</evidence>
<proteinExistence type="predicted"/>
<feature type="chain" id="PRO_5015506225" evidence="2">
    <location>
        <begin position="25"/>
        <end position="325"/>
    </location>
</feature>
<feature type="signal peptide" evidence="2">
    <location>
        <begin position="1"/>
        <end position="24"/>
    </location>
</feature>
<evidence type="ECO:0000256" key="2">
    <source>
        <dbReference type="SAM" id="SignalP"/>
    </source>
</evidence>
<feature type="compositionally biased region" description="Low complexity" evidence="1">
    <location>
        <begin position="66"/>
        <end position="75"/>
    </location>
</feature>
<name>A0A2T0X9D7_9RHOB</name>
<dbReference type="AlphaFoldDB" id="A0A2T0X9D7"/>
<evidence type="ECO:0000256" key="1">
    <source>
        <dbReference type="SAM" id="MobiDB-lite"/>
    </source>
</evidence>
<feature type="compositionally biased region" description="Low complexity" evidence="1">
    <location>
        <begin position="112"/>
        <end position="124"/>
    </location>
</feature>
<feature type="compositionally biased region" description="Gly residues" evidence="1">
    <location>
        <begin position="125"/>
        <end position="135"/>
    </location>
</feature>
<comment type="caution">
    <text evidence="3">The sequence shown here is derived from an EMBL/GenBank/DDBJ whole genome shotgun (WGS) entry which is preliminary data.</text>
</comment>
<keyword evidence="2" id="KW-0732">Signal</keyword>
<dbReference type="EMBL" id="PVTT01000001">
    <property type="protein sequence ID" value="PRY95562.1"/>
    <property type="molecule type" value="Genomic_DNA"/>
</dbReference>
<feature type="compositionally biased region" description="Low complexity" evidence="1">
    <location>
        <begin position="84"/>
        <end position="104"/>
    </location>
</feature>